<keyword evidence="3" id="KW-0812">Transmembrane</keyword>
<dbReference type="Proteomes" id="UP000474042">
    <property type="component" value="Unassembled WGS sequence"/>
</dbReference>
<evidence type="ECO:0000256" key="1">
    <source>
        <dbReference type="ARBA" id="ARBA00004162"/>
    </source>
</evidence>
<dbReference type="InterPro" id="IPR055431">
    <property type="entry name" value="RsgI_M"/>
</dbReference>
<evidence type="ECO:0000256" key="2">
    <source>
        <dbReference type="ARBA" id="ARBA00022475"/>
    </source>
</evidence>
<evidence type="ECO:0000313" key="7">
    <source>
        <dbReference type="EMBL" id="NAS18033.1"/>
    </source>
</evidence>
<dbReference type="GO" id="GO:0005886">
    <property type="term" value="C:plasma membrane"/>
    <property type="evidence" value="ECO:0007669"/>
    <property type="project" value="UniProtKB-SubCell"/>
</dbReference>
<evidence type="ECO:0000256" key="5">
    <source>
        <dbReference type="ARBA" id="ARBA00023136"/>
    </source>
</evidence>
<dbReference type="RefSeq" id="WP_027636150.1">
    <property type="nucleotide sequence ID" value="NZ_CANCWB010000006.1"/>
</dbReference>
<dbReference type="EMBL" id="WOFV02000024">
    <property type="protein sequence ID" value="NAS18033.1"/>
    <property type="molecule type" value="Genomic_DNA"/>
</dbReference>
<evidence type="ECO:0000313" key="10">
    <source>
        <dbReference type="Proteomes" id="UP000474042"/>
    </source>
</evidence>
<keyword evidence="4" id="KW-1133">Transmembrane helix</keyword>
<reference evidence="8 9" key="1">
    <citation type="submission" date="2016-01" db="EMBL/GenBank/DDBJ databases">
        <title>Characterization of the Clostridium difficile lineages that are prevalent in Hong Kong and China.</title>
        <authorList>
            <person name="Kwok J.S.-L."/>
            <person name="Lam W.-Y."/>
            <person name="Ip M."/>
            <person name="Chan T.-F."/>
            <person name="Hawkey P.M."/>
            <person name="Tsui S.K.-W."/>
        </authorList>
    </citation>
    <scope>NUCLEOTIDE SEQUENCE [LARGE SCALE GENOMIC DNA]</scope>
    <source>
        <strain evidence="8 9">300064</strain>
    </source>
</reference>
<gene>
    <name evidence="8" type="ORF">AWN73_13320</name>
    <name evidence="7" type="ORF">GND98_009135</name>
</gene>
<name>A0A2S7FAX6_CLOBU</name>
<evidence type="ECO:0000313" key="8">
    <source>
        <dbReference type="EMBL" id="PPV14965.1"/>
    </source>
</evidence>
<dbReference type="PROSITE" id="PS51849">
    <property type="entry name" value="RSGI_N"/>
    <property type="match status" value="1"/>
</dbReference>
<dbReference type="Pfam" id="PF12791">
    <property type="entry name" value="RsgI_N"/>
    <property type="match status" value="1"/>
</dbReference>
<dbReference type="Pfam" id="PF23750">
    <property type="entry name" value="RsgI_M"/>
    <property type="match status" value="1"/>
</dbReference>
<reference evidence="7 10" key="2">
    <citation type="submission" date="2020-01" db="EMBL/GenBank/DDBJ databases">
        <title>Genome sequence of a 1,3-propanediol producer, Clostridium butyricum S3.</title>
        <authorList>
            <person name="Zhou J."/>
        </authorList>
    </citation>
    <scope>NUCLEOTIDE SEQUENCE [LARGE SCALE GENOMIC DNA]</scope>
    <source>
        <strain evidence="7 10">S3</strain>
    </source>
</reference>
<sequence>MDSLSFNKNKYIFTSMPNISLVSNSVDDSRSKQVSLFLEELSSYNIILKDLVNYPLNEEKRNISLNVSYYIMENEEISEKLERKKELPIKDLCKDIRINRERIEDMKDYIVAYYLILRNPNYKIIQDTLKIKLKEDSDKVKSIGVAKKNTIYKGVVIKSFKKSAYIITSIGEFVKIKTNRKVIIGQLADGKECTRLGKYKIHIAIGLIILMMIGCATVIDYRKTESIVIVETTSNIKMHVNKYGKVIYAYSPTEKGKILISSISIESENIDEAIEEIFQYAFSNEMIDTSKKTLITVSGKSLDYGALPKTNKFISENKIPIVINNSGNEQKMPEYISEE</sequence>
<dbReference type="AlphaFoldDB" id="A0A2S7FAX6"/>
<comment type="caution">
    <text evidence="8">The sequence shown here is derived from an EMBL/GenBank/DDBJ whole genome shotgun (WGS) entry which is preliminary data.</text>
</comment>
<dbReference type="InterPro" id="IPR024449">
    <property type="entry name" value="Anti-sigma_RsgI_N"/>
</dbReference>
<evidence type="ECO:0000313" key="9">
    <source>
        <dbReference type="Proteomes" id="UP000238081"/>
    </source>
</evidence>
<feature type="domain" description="RsgI N-terminal anti-sigma" evidence="6">
    <location>
        <begin position="152"/>
        <end position="199"/>
    </location>
</feature>
<proteinExistence type="predicted"/>
<comment type="subcellular location">
    <subcellularLocation>
        <location evidence="1">Cell membrane</location>
        <topology evidence="1">Single-pass membrane protein</topology>
    </subcellularLocation>
</comment>
<dbReference type="EMBL" id="LRDH01000104">
    <property type="protein sequence ID" value="PPV14965.1"/>
    <property type="molecule type" value="Genomic_DNA"/>
</dbReference>
<evidence type="ECO:0000256" key="3">
    <source>
        <dbReference type="ARBA" id="ARBA00022692"/>
    </source>
</evidence>
<keyword evidence="2" id="KW-1003">Cell membrane</keyword>
<protein>
    <submittedName>
        <fullName evidence="7">Anti-sigma factor domain-containing protein</fullName>
    </submittedName>
</protein>
<evidence type="ECO:0000259" key="6">
    <source>
        <dbReference type="PROSITE" id="PS51849"/>
    </source>
</evidence>
<dbReference type="Proteomes" id="UP000238081">
    <property type="component" value="Unassembled WGS sequence"/>
</dbReference>
<accession>A0A2S7FAX6</accession>
<evidence type="ECO:0000256" key="4">
    <source>
        <dbReference type="ARBA" id="ARBA00022989"/>
    </source>
</evidence>
<organism evidence="8 9">
    <name type="scientific">Clostridium butyricum</name>
    <dbReference type="NCBI Taxonomy" id="1492"/>
    <lineage>
        <taxon>Bacteria</taxon>
        <taxon>Bacillati</taxon>
        <taxon>Bacillota</taxon>
        <taxon>Clostridia</taxon>
        <taxon>Eubacteriales</taxon>
        <taxon>Clostridiaceae</taxon>
        <taxon>Clostridium</taxon>
    </lineage>
</organism>
<keyword evidence="5" id="KW-0472">Membrane</keyword>